<organism evidence="2 3">
    <name type="scientific">Flavobacterium aurantiibacter</name>
    <dbReference type="NCBI Taxonomy" id="2023067"/>
    <lineage>
        <taxon>Bacteria</taxon>
        <taxon>Pseudomonadati</taxon>
        <taxon>Bacteroidota</taxon>
        <taxon>Flavobacteriia</taxon>
        <taxon>Flavobacteriales</taxon>
        <taxon>Flavobacteriaceae</taxon>
        <taxon>Flavobacterium</taxon>
    </lineage>
</organism>
<feature type="compositionally biased region" description="Basic residues" evidence="1">
    <location>
        <begin position="14"/>
        <end position="29"/>
    </location>
</feature>
<evidence type="ECO:0000313" key="2">
    <source>
        <dbReference type="EMBL" id="OYQ50043.1"/>
    </source>
</evidence>
<dbReference type="AlphaFoldDB" id="A0A256A8P4"/>
<keyword evidence="3" id="KW-1185">Reference proteome</keyword>
<evidence type="ECO:0000313" key="3">
    <source>
        <dbReference type="Proteomes" id="UP000216035"/>
    </source>
</evidence>
<feature type="region of interest" description="Disordered" evidence="1">
    <location>
        <begin position="1"/>
        <end position="60"/>
    </location>
</feature>
<protein>
    <submittedName>
        <fullName evidence="2">Uncharacterized protein</fullName>
    </submittedName>
</protein>
<proteinExistence type="predicted"/>
<dbReference type="EMBL" id="NOXX01000079">
    <property type="protein sequence ID" value="OYQ50043.1"/>
    <property type="molecule type" value="Genomic_DNA"/>
</dbReference>
<evidence type="ECO:0000256" key="1">
    <source>
        <dbReference type="SAM" id="MobiDB-lite"/>
    </source>
</evidence>
<sequence length="339" mass="37208">MFSTVDSAYSQTKKPVKKERKTRKARVAKKTALSPPVATISQPTPTPAPTPNPKPVEVKQTQTTVNAPVKATDIIKGATDLVITKPNGNINWTQQYIEATGQAVLDNERFKNAAQAKLMATRGAVVVAQRNLLEIVKGVQIIGETTVQDMITTSDYIYSRVEGVVKGAQQIGEAKEKDGYIEVRLRMPIYGSESLANTLDDQALELARQKNGYEKSPLLAKEAATGEGVDGSKPIVFNVENPGEFDPSMYPMVVDDNGKVLFDFSQYFRLKDGKFPQYLQLGKEILQAYGNQKGADIINMIQTGKGTFKIPQSSSKSVFWNKVARVAQDVGSVLFKLIF</sequence>
<dbReference type="Proteomes" id="UP000216035">
    <property type="component" value="Unassembled WGS sequence"/>
</dbReference>
<comment type="caution">
    <text evidence="2">The sequence shown here is derived from an EMBL/GenBank/DDBJ whole genome shotgun (WGS) entry which is preliminary data.</text>
</comment>
<name>A0A256A8P4_9FLAO</name>
<gene>
    <name evidence="2" type="ORF">CHX27_01000</name>
</gene>
<reference evidence="2 3" key="1">
    <citation type="submission" date="2017-07" db="EMBL/GenBank/DDBJ databases">
        <title>Flavobacterium cyanobacteriorum sp. nov., isolated from cyanobacterial aggregates in a eutrophic lake.</title>
        <authorList>
            <person name="Cai H."/>
        </authorList>
    </citation>
    <scope>NUCLEOTIDE SEQUENCE [LARGE SCALE GENOMIC DNA]</scope>
    <source>
        <strain evidence="2 3">TH167</strain>
    </source>
</reference>
<accession>A0A256A8P4</accession>
<feature type="compositionally biased region" description="Pro residues" evidence="1">
    <location>
        <begin position="44"/>
        <end position="54"/>
    </location>
</feature>
<feature type="compositionally biased region" description="Polar residues" evidence="1">
    <location>
        <begin position="1"/>
        <end position="11"/>
    </location>
</feature>